<dbReference type="Pfam" id="PF00534">
    <property type="entry name" value="Glycos_transf_1"/>
    <property type="match status" value="1"/>
</dbReference>
<dbReference type="InterPro" id="IPR001296">
    <property type="entry name" value="Glyco_trans_1"/>
</dbReference>
<dbReference type="PANTHER" id="PTHR12526:SF638">
    <property type="entry name" value="SPORE COAT PROTEIN SA"/>
    <property type="match status" value="1"/>
</dbReference>
<keyword evidence="4" id="KW-1185">Reference proteome</keyword>
<dbReference type="PANTHER" id="PTHR12526">
    <property type="entry name" value="GLYCOSYLTRANSFERASE"/>
    <property type="match status" value="1"/>
</dbReference>
<accession>A0ABU7G8Z3</accession>
<dbReference type="GO" id="GO:0016757">
    <property type="term" value="F:glycosyltransferase activity"/>
    <property type="evidence" value="ECO:0007669"/>
    <property type="project" value="UniProtKB-KW"/>
</dbReference>
<name>A0ABU7G8Z3_9ALTE</name>
<protein>
    <submittedName>
        <fullName evidence="3">Glycosyltransferase family 4 protein</fullName>
        <ecNumber evidence="3">2.4.-.-</ecNumber>
    </submittedName>
</protein>
<dbReference type="Gene3D" id="3.40.50.2000">
    <property type="entry name" value="Glycogen Phosphorylase B"/>
    <property type="match status" value="2"/>
</dbReference>
<dbReference type="Proteomes" id="UP001310248">
    <property type="component" value="Unassembled WGS sequence"/>
</dbReference>
<keyword evidence="3" id="KW-0328">Glycosyltransferase</keyword>
<organism evidence="3 4">
    <name type="scientific">Agarivorans aestuarii</name>
    <dbReference type="NCBI Taxonomy" id="1563703"/>
    <lineage>
        <taxon>Bacteria</taxon>
        <taxon>Pseudomonadati</taxon>
        <taxon>Pseudomonadota</taxon>
        <taxon>Gammaproteobacteria</taxon>
        <taxon>Alteromonadales</taxon>
        <taxon>Alteromonadaceae</taxon>
        <taxon>Agarivorans</taxon>
    </lineage>
</organism>
<dbReference type="EC" id="2.4.-.-" evidence="3"/>
<keyword evidence="3" id="KW-0808">Transferase</keyword>
<evidence type="ECO:0000259" key="2">
    <source>
        <dbReference type="Pfam" id="PF13439"/>
    </source>
</evidence>
<evidence type="ECO:0000259" key="1">
    <source>
        <dbReference type="Pfam" id="PF00534"/>
    </source>
</evidence>
<dbReference type="EMBL" id="JAYDYW010000016">
    <property type="protein sequence ID" value="MEE1675847.1"/>
    <property type="molecule type" value="Genomic_DNA"/>
</dbReference>
<reference evidence="3 4" key="2">
    <citation type="submission" date="2023-12" db="EMBL/GenBank/DDBJ databases">
        <authorList>
            <consortium name="Cladostephus spongiosus"/>
            <person name="Lorente B."/>
            <person name="Cabral C."/>
            <person name="Frias J."/>
            <person name="Faria J."/>
            <person name="Toubarro D."/>
        </authorList>
    </citation>
    <scope>NUCLEOTIDE SEQUENCE [LARGE SCALE GENOMIC DNA]</scope>
    <source>
        <strain evidence="3 4">ZMCS4</strain>
    </source>
</reference>
<evidence type="ECO:0000313" key="4">
    <source>
        <dbReference type="Proteomes" id="UP001310248"/>
    </source>
</evidence>
<feature type="domain" description="Glycosyl transferase family 1" evidence="1">
    <location>
        <begin position="176"/>
        <end position="327"/>
    </location>
</feature>
<dbReference type="CDD" id="cd03801">
    <property type="entry name" value="GT4_PimA-like"/>
    <property type="match status" value="1"/>
</dbReference>
<dbReference type="InterPro" id="IPR028098">
    <property type="entry name" value="Glyco_trans_4-like_N"/>
</dbReference>
<dbReference type="SUPFAM" id="SSF53756">
    <property type="entry name" value="UDP-Glycosyltransferase/glycogen phosphorylase"/>
    <property type="match status" value="1"/>
</dbReference>
<feature type="domain" description="Glycosyltransferase subfamily 4-like N-terminal" evidence="2">
    <location>
        <begin position="25"/>
        <end position="159"/>
    </location>
</feature>
<proteinExistence type="predicted"/>
<gene>
    <name evidence="3" type="ORF">SNR37_001174</name>
</gene>
<comment type="caution">
    <text evidence="3">The sequence shown here is derived from an EMBL/GenBank/DDBJ whole genome shotgun (WGS) entry which is preliminary data.</text>
</comment>
<sequence length="363" mass="40429">MRAYQHSTQLPPAQAVWLFIDSQTVGGIESHVANLALALHQRGHNITVVFWRAYACPHPMLEQLNSAAVPWLILDGSVGSLLHACNDFSPKLVHSHGYKASLIARLLRCIKPTKLVSSFHAGEVSQGRLACYDWLDRYTACLSQARIAISQDIAKRVAASSIIVNNFVQVPKAASSSLVNKRRLRIGFVGRLTKVKGPDRFYQLSKAMPELDFVVFGEGTLQPNEEYKNLSNLSLRGKQNSMDNCWQEMDLLCMPSRNEGLPLAALEAMSRGIPVIANNVGALSELIQHQQNGFLLKGVNIEQWQRTIKSWQSNPHLQQGLAEQARKTIQERYSPEAVIPQFEQVYEQLVPLSRAKASSPSIL</sequence>
<dbReference type="Pfam" id="PF13439">
    <property type="entry name" value="Glyco_transf_4"/>
    <property type="match status" value="1"/>
</dbReference>
<evidence type="ECO:0000313" key="3">
    <source>
        <dbReference type="EMBL" id="MEE1675847.1"/>
    </source>
</evidence>
<dbReference type="RefSeq" id="WP_329776626.1">
    <property type="nucleotide sequence ID" value="NZ_JAYDYW010000016.1"/>
</dbReference>
<reference evidence="4" key="1">
    <citation type="submission" date="2023-07" db="EMBL/GenBank/DDBJ databases">
        <title>Draft genome sequence of Agarivorans aestuarii strain ZMCS4, a CAZymes producing bacteria isolated from the marine brown algae Clodostephus spongiosus.</title>
        <authorList>
            <person name="Lorente B."/>
            <person name="Cabral C."/>
            <person name="Frias J."/>
            <person name="Faria J."/>
            <person name="Toubarro D."/>
        </authorList>
    </citation>
    <scope>NUCLEOTIDE SEQUENCE [LARGE SCALE GENOMIC DNA]</scope>
    <source>
        <strain evidence="4">ZMCS4</strain>
    </source>
</reference>